<evidence type="ECO:0000313" key="1">
    <source>
        <dbReference type="EMBL" id="MEV4685665.1"/>
    </source>
</evidence>
<dbReference type="Proteomes" id="UP001552521">
    <property type="component" value="Unassembled WGS sequence"/>
</dbReference>
<accession>A0ABV3I484</accession>
<gene>
    <name evidence="1" type="ORF">AB0K36_33410</name>
</gene>
<evidence type="ECO:0008006" key="3">
    <source>
        <dbReference type="Google" id="ProtNLM"/>
    </source>
</evidence>
<reference evidence="1 2" key="1">
    <citation type="submission" date="2024-06" db="EMBL/GenBank/DDBJ databases">
        <title>The Natural Products Discovery Center: Release of the First 8490 Sequenced Strains for Exploring Actinobacteria Biosynthetic Diversity.</title>
        <authorList>
            <person name="Kalkreuter E."/>
            <person name="Kautsar S.A."/>
            <person name="Yang D."/>
            <person name="Bader C.D."/>
            <person name="Teijaro C.N."/>
            <person name="Fluegel L."/>
            <person name="Davis C.M."/>
            <person name="Simpson J.R."/>
            <person name="Lauterbach L."/>
            <person name="Steele A.D."/>
            <person name="Gui C."/>
            <person name="Meng S."/>
            <person name="Li G."/>
            <person name="Viehrig K."/>
            <person name="Ye F."/>
            <person name="Su P."/>
            <person name="Kiefer A.F."/>
            <person name="Nichols A."/>
            <person name="Cepeda A.J."/>
            <person name="Yan W."/>
            <person name="Fan B."/>
            <person name="Jiang Y."/>
            <person name="Adhikari A."/>
            <person name="Zheng C.-J."/>
            <person name="Schuster L."/>
            <person name="Cowan T.M."/>
            <person name="Smanski M.J."/>
            <person name="Chevrette M.G."/>
            <person name="De Carvalho L.P.S."/>
            <person name="Shen B."/>
        </authorList>
    </citation>
    <scope>NUCLEOTIDE SEQUENCE [LARGE SCALE GENOMIC DNA]</scope>
    <source>
        <strain evidence="1 2">NPDC049344</strain>
    </source>
</reference>
<evidence type="ECO:0000313" key="2">
    <source>
        <dbReference type="Proteomes" id="UP001552521"/>
    </source>
</evidence>
<keyword evidence="2" id="KW-1185">Reference proteome</keyword>
<proteinExistence type="predicted"/>
<organism evidence="1 2">
    <name type="scientific">Streptomyces kurssanovii</name>
    <dbReference type="NCBI Taxonomy" id="67312"/>
    <lineage>
        <taxon>Bacteria</taxon>
        <taxon>Bacillati</taxon>
        <taxon>Actinomycetota</taxon>
        <taxon>Actinomycetes</taxon>
        <taxon>Kitasatosporales</taxon>
        <taxon>Streptomycetaceae</taxon>
        <taxon>Streptomyces</taxon>
    </lineage>
</organism>
<protein>
    <recommendedName>
        <fullName evidence="3">ABM domain-containing protein</fullName>
    </recommendedName>
</protein>
<dbReference type="RefSeq" id="WP_364601369.1">
    <property type="nucleotide sequence ID" value="NZ_JBFAQK010000091.1"/>
</dbReference>
<dbReference type="EMBL" id="JBFAQK010000091">
    <property type="protein sequence ID" value="MEV4685665.1"/>
    <property type="molecule type" value="Genomic_DNA"/>
</dbReference>
<sequence length="95" mass="10738">MAIFMRAVLPDVTTEQYEALNEDLRDQPGDIFAGCLAHVCVPTDTGLEIYDLWESEEAMNKFATSMMPVAERRGMTAVSGRPQVMPVHRYWFPGQ</sequence>
<comment type="caution">
    <text evidence="1">The sequence shown here is derived from an EMBL/GenBank/DDBJ whole genome shotgun (WGS) entry which is preliminary data.</text>
</comment>
<name>A0ABV3I484_9ACTN</name>